<proteinExistence type="predicted"/>
<sequence>MSTITVTSINFRDGTTQNTALGMAVGSGNNQIFWQNDTNMTTDFTISTGKNAGTFGPVTINSNVTLTVPANSTWSVV</sequence>
<dbReference type="EMBL" id="LR797157">
    <property type="protein sequence ID" value="CAB4190873.1"/>
    <property type="molecule type" value="Genomic_DNA"/>
</dbReference>
<dbReference type="EMBL" id="LR797518">
    <property type="protein sequence ID" value="CAB4222813.1"/>
    <property type="molecule type" value="Genomic_DNA"/>
</dbReference>
<dbReference type="EMBL" id="LR796945">
    <property type="protein sequence ID" value="CAB4177162.1"/>
    <property type="molecule type" value="Genomic_DNA"/>
</dbReference>
<evidence type="ECO:0000313" key="6">
    <source>
        <dbReference type="EMBL" id="CAB4222813.1"/>
    </source>
</evidence>
<evidence type="ECO:0000313" key="7">
    <source>
        <dbReference type="EMBL" id="CAB5227800.1"/>
    </source>
</evidence>
<dbReference type="EMBL" id="LR797021">
    <property type="protein sequence ID" value="CAB4181154.1"/>
    <property type="molecule type" value="Genomic_DNA"/>
</dbReference>
<dbReference type="EMBL" id="LR796860">
    <property type="protein sequence ID" value="CAB4170838.1"/>
    <property type="molecule type" value="Genomic_DNA"/>
</dbReference>
<accession>A0A6J5SCB4</accession>
<gene>
    <name evidence="3" type="ORF">UFOVP1065_11</name>
    <name evidence="4" type="ORF">UFOVP1198_213</name>
    <name evidence="5" type="ORF">UFOVP1418_205</name>
    <name evidence="7" type="ORF">UFOVP1524_178</name>
    <name evidence="6" type="ORF">UFOVP1651_178</name>
    <name evidence="1" type="ORF">UFOVP908_156</name>
    <name evidence="2" type="ORF">UFOVP990_213</name>
</gene>
<evidence type="ECO:0000313" key="4">
    <source>
        <dbReference type="EMBL" id="CAB4190873.1"/>
    </source>
</evidence>
<organism evidence="5">
    <name type="scientific">uncultured Caudovirales phage</name>
    <dbReference type="NCBI Taxonomy" id="2100421"/>
    <lineage>
        <taxon>Viruses</taxon>
        <taxon>Duplodnaviria</taxon>
        <taxon>Heunggongvirae</taxon>
        <taxon>Uroviricota</taxon>
        <taxon>Caudoviricetes</taxon>
        <taxon>Peduoviridae</taxon>
        <taxon>Maltschvirus</taxon>
        <taxon>Maltschvirus maltsch</taxon>
    </lineage>
</organism>
<evidence type="ECO:0000313" key="2">
    <source>
        <dbReference type="EMBL" id="CAB4177162.1"/>
    </source>
</evidence>
<protein>
    <submittedName>
        <fullName evidence="5">Uncharacterized protein</fullName>
    </submittedName>
</protein>
<dbReference type="EMBL" id="LR797369">
    <property type="protein sequence ID" value="CAB4211224.1"/>
    <property type="molecule type" value="Genomic_DNA"/>
</dbReference>
<evidence type="ECO:0000313" key="5">
    <source>
        <dbReference type="EMBL" id="CAB4211224.1"/>
    </source>
</evidence>
<reference evidence="5" key="1">
    <citation type="submission" date="2020-05" db="EMBL/GenBank/DDBJ databases">
        <authorList>
            <person name="Chiriac C."/>
            <person name="Salcher M."/>
            <person name="Ghai R."/>
            <person name="Kavagutti S V."/>
        </authorList>
    </citation>
    <scope>NUCLEOTIDE SEQUENCE</scope>
</reference>
<evidence type="ECO:0000313" key="3">
    <source>
        <dbReference type="EMBL" id="CAB4181154.1"/>
    </source>
</evidence>
<evidence type="ECO:0000313" key="1">
    <source>
        <dbReference type="EMBL" id="CAB4170838.1"/>
    </source>
</evidence>
<name>A0A6J5SCB4_9CAUD</name>
<dbReference type="EMBL" id="LR798378">
    <property type="protein sequence ID" value="CAB5227800.1"/>
    <property type="molecule type" value="Genomic_DNA"/>
</dbReference>